<evidence type="ECO:0000313" key="3">
    <source>
        <dbReference type="Proteomes" id="UP001595840"/>
    </source>
</evidence>
<dbReference type="EMBL" id="JBHSCX010000021">
    <property type="protein sequence ID" value="MFC4364029.1"/>
    <property type="molecule type" value="Genomic_DNA"/>
</dbReference>
<dbReference type="Pfam" id="PF14062">
    <property type="entry name" value="DUF4253"/>
    <property type="match status" value="1"/>
</dbReference>
<evidence type="ECO:0000259" key="1">
    <source>
        <dbReference type="Pfam" id="PF14062"/>
    </source>
</evidence>
<dbReference type="InterPro" id="IPR025349">
    <property type="entry name" value="DUF4253"/>
</dbReference>
<sequence>MKFVELVPASAYSDAIEALSSSEKLVVCGSFEDRQYIEDSLALAVEPADVILARALKIDVEAWLNARRVEVEAGAVDDGVALTDLSGAWPSETVEQAGFSLAHDMMTGQLHTRLVGARVKADEAWQIPAHFHFGGWNECPAPDVQCAIWRYWQAQYGAHIVAVSNDVIEAYVERPPKTEAEAMALAWQQYYYCADIVDQGVETVTSLAASLLGNSVWFFWWD</sequence>
<proteinExistence type="predicted"/>
<dbReference type="RefSeq" id="WP_290262888.1">
    <property type="nucleotide sequence ID" value="NZ_JAUFQG010000004.1"/>
</dbReference>
<evidence type="ECO:0000313" key="2">
    <source>
        <dbReference type="EMBL" id="MFC4364029.1"/>
    </source>
</evidence>
<accession>A0ABV8VAE6</accession>
<feature type="domain" description="DUF4253" evidence="1">
    <location>
        <begin position="118"/>
        <end position="222"/>
    </location>
</feature>
<comment type="caution">
    <text evidence="2">The sequence shown here is derived from an EMBL/GenBank/DDBJ whole genome shotgun (WGS) entry which is preliminary data.</text>
</comment>
<protein>
    <submittedName>
        <fullName evidence="2">DUF4253 domain-containing protein</fullName>
    </submittedName>
</protein>
<keyword evidence="3" id="KW-1185">Reference proteome</keyword>
<reference evidence="3" key="1">
    <citation type="journal article" date="2019" name="Int. J. Syst. Evol. Microbiol.">
        <title>The Global Catalogue of Microorganisms (GCM) 10K type strain sequencing project: providing services to taxonomists for standard genome sequencing and annotation.</title>
        <authorList>
            <consortium name="The Broad Institute Genomics Platform"/>
            <consortium name="The Broad Institute Genome Sequencing Center for Infectious Disease"/>
            <person name="Wu L."/>
            <person name="Ma J."/>
        </authorList>
    </citation>
    <scope>NUCLEOTIDE SEQUENCE [LARGE SCALE GENOMIC DNA]</scope>
    <source>
        <strain evidence="3">CECT 8570</strain>
    </source>
</reference>
<name>A0ABV8VAE6_9GAMM</name>
<gene>
    <name evidence="2" type="ORF">ACFOX3_17050</name>
</gene>
<dbReference type="Proteomes" id="UP001595840">
    <property type="component" value="Unassembled WGS sequence"/>
</dbReference>
<organism evidence="2 3">
    <name type="scientific">Simiduia curdlanivorans</name>
    <dbReference type="NCBI Taxonomy" id="1492769"/>
    <lineage>
        <taxon>Bacteria</taxon>
        <taxon>Pseudomonadati</taxon>
        <taxon>Pseudomonadota</taxon>
        <taxon>Gammaproteobacteria</taxon>
        <taxon>Cellvibrionales</taxon>
        <taxon>Cellvibrionaceae</taxon>
        <taxon>Simiduia</taxon>
    </lineage>
</organism>